<feature type="domain" description="Protein kinase" evidence="10">
    <location>
        <begin position="63"/>
        <end position="397"/>
    </location>
</feature>
<dbReference type="Gene3D" id="3.30.200.20">
    <property type="entry name" value="Phosphorylase Kinase, domain 1"/>
    <property type="match status" value="1"/>
</dbReference>
<dbReference type="Pfam" id="PF00069">
    <property type="entry name" value="Pkinase"/>
    <property type="match status" value="1"/>
</dbReference>
<feature type="binding site" evidence="7">
    <location>
        <position position="92"/>
    </location>
    <ligand>
        <name>ATP</name>
        <dbReference type="ChEBI" id="CHEBI:30616"/>
    </ligand>
</feature>
<evidence type="ECO:0000256" key="4">
    <source>
        <dbReference type="ARBA" id="ARBA00022777"/>
    </source>
</evidence>
<dbReference type="PROSITE" id="PS00107">
    <property type="entry name" value="PROTEIN_KINASE_ATP"/>
    <property type="match status" value="1"/>
</dbReference>
<evidence type="ECO:0000256" key="6">
    <source>
        <dbReference type="ARBA" id="ARBA00037966"/>
    </source>
</evidence>
<keyword evidence="2" id="KW-0808">Transferase</keyword>
<dbReference type="InterPro" id="IPR008271">
    <property type="entry name" value="Ser/Thr_kinase_AS"/>
</dbReference>
<evidence type="ECO:0000259" key="10">
    <source>
        <dbReference type="PROSITE" id="PS50011"/>
    </source>
</evidence>
<dbReference type="GO" id="GO:0005634">
    <property type="term" value="C:nucleus"/>
    <property type="evidence" value="ECO:0007669"/>
    <property type="project" value="TreeGrafter"/>
</dbReference>
<dbReference type="InterPro" id="IPR051175">
    <property type="entry name" value="CLK_kinases"/>
</dbReference>
<evidence type="ECO:0000256" key="5">
    <source>
        <dbReference type="ARBA" id="ARBA00022840"/>
    </source>
</evidence>
<evidence type="ECO:0000256" key="8">
    <source>
        <dbReference type="RuleBase" id="RU000304"/>
    </source>
</evidence>
<dbReference type="eggNOG" id="KOG0671">
    <property type="taxonomic scope" value="Eukaryota"/>
</dbReference>
<accession>A0A1I7TL48</accession>
<dbReference type="SMART" id="SM00220">
    <property type="entry name" value="S_TKc"/>
    <property type="match status" value="1"/>
</dbReference>
<keyword evidence="11" id="KW-1185">Reference proteome</keyword>
<dbReference type="InterPro" id="IPR000719">
    <property type="entry name" value="Prot_kinase_dom"/>
</dbReference>
<evidence type="ECO:0000256" key="1">
    <source>
        <dbReference type="ARBA" id="ARBA00022527"/>
    </source>
</evidence>
<dbReference type="WBParaSite" id="Csp11.Scaffold628.g6991.t1">
    <property type="protein sequence ID" value="Csp11.Scaffold628.g6991.t1"/>
    <property type="gene ID" value="Csp11.Scaffold628.g6991"/>
</dbReference>
<evidence type="ECO:0000256" key="7">
    <source>
        <dbReference type="PROSITE-ProRule" id="PRU10141"/>
    </source>
</evidence>
<dbReference type="PANTHER" id="PTHR45646">
    <property type="entry name" value="SERINE/THREONINE-PROTEIN KINASE DOA-RELATED"/>
    <property type="match status" value="1"/>
</dbReference>
<evidence type="ECO:0000256" key="3">
    <source>
        <dbReference type="ARBA" id="ARBA00022741"/>
    </source>
</evidence>
<dbReference type="InterPro" id="IPR017441">
    <property type="entry name" value="Protein_kinase_ATP_BS"/>
</dbReference>
<protein>
    <submittedName>
        <fullName evidence="12">Protein kinase domain-containing protein</fullName>
    </submittedName>
</protein>
<organism evidence="11 12">
    <name type="scientific">Caenorhabditis tropicalis</name>
    <dbReference type="NCBI Taxonomy" id="1561998"/>
    <lineage>
        <taxon>Eukaryota</taxon>
        <taxon>Metazoa</taxon>
        <taxon>Ecdysozoa</taxon>
        <taxon>Nematoda</taxon>
        <taxon>Chromadorea</taxon>
        <taxon>Rhabditida</taxon>
        <taxon>Rhabditina</taxon>
        <taxon>Rhabditomorpha</taxon>
        <taxon>Rhabditoidea</taxon>
        <taxon>Rhabditidae</taxon>
        <taxon>Peloderinae</taxon>
        <taxon>Caenorhabditis</taxon>
    </lineage>
</organism>
<dbReference type="PROSITE" id="PS00108">
    <property type="entry name" value="PROTEIN_KINASE_ST"/>
    <property type="match status" value="1"/>
</dbReference>
<feature type="region of interest" description="Disordered" evidence="9">
    <location>
        <begin position="1"/>
        <end position="31"/>
    </location>
</feature>
<feature type="compositionally biased region" description="Polar residues" evidence="9">
    <location>
        <begin position="19"/>
        <end position="31"/>
    </location>
</feature>
<evidence type="ECO:0000313" key="12">
    <source>
        <dbReference type="WBParaSite" id="Csp11.Scaffold628.g6991.t1"/>
    </source>
</evidence>
<dbReference type="GO" id="GO:0005524">
    <property type="term" value="F:ATP binding"/>
    <property type="evidence" value="ECO:0007669"/>
    <property type="project" value="UniProtKB-UniRule"/>
</dbReference>
<dbReference type="Proteomes" id="UP000095282">
    <property type="component" value="Unplaced"/>
</dbReference>
<sequence>MGSKNSTQPHSSTKGDDPGTSNSTTQEDSSQLVIKMTETEVPAEEYARGGFLRLNPGHFINDYQLVKYLGRGAFGTVWLTKHSEAGTYAAMKISRSNRKYRDFAQREINCLEGINFQGGHPNIVKLMETFITGQNRINHVVMLFEVLGPNLESVIFDSGKKLSVEVVKRVSRQLLEAINFINNRKIVHMDIKSANVMLAISENDIKNLASSQDSTCSRYDIDLTKADARIVAKLADFGHVLYTYENMTDMHPESNCLFRAPEQFLTTEFDTSLDMWSFGCMLYEMVSGSFLFPCKEYTFIPEHDFIHFMLMAHRFGPIRLADFEDGLRPRFLENFNPDGNINVEVMDESLPTFFQMAQQKGWSDEDAEEYSSFLLLFFKYNRGERITAGDALHHDFIRSNGARRDVRGEDAPVVPPLSLNHPEAEIEEEFDRVAQNPDAEEN</sequence>
<dbReference type="AlphaFoldDB" id="A0A1I7TL48"/>
<dbReference type="PANTHER" id="PTHR45646:SF11">
    <property type="entry name" value="SERINE_THREONINE-PROTEIN KINASE DOA"/>
    <property type="match status" value="1"/>
</dbReference>
<dbReference type="SUPFAM" id="SSF56112">
    <property type="entry name" value="Protein kinase-like (PK-like)"/>
    <property type="match status" value="1"/>
</dbReference>
<evidence type="ECO:0000256" key="9">
    <source>
        <dbReference type="SAM" id="MobiDB-lite"/>
    </source>
</evidence>
<comment type="similarity">
    <text evidence="6">Belongs to the protein kinase superfamily. CMGC Ser/Thr protein kinase family. Lammer subfamily.</text>
</comment>
<feature type="compositionally biased region" description="Polar residues" evidence="9">
    <location>
        <begin position="1"/>
        <end position="12"/>
    </location>
</feature>
<dbReference type="Gene3D" id="1.10.510.10">
    <property type="entry name" value="Transferase(Phosphotransferase) domain 1"/>
    <property type="match status" value="1"/>
</dbReference>
<evidence type="ECO:0000313" key="11">
    <source>
        <dbReference type="Proteomes" id="UP000095282"/>
    </source>
</evidence>
<dbReference type="GO" id="GO:0004674">
    <property type="term" value="F:protein serine/threonine kinase activity"/>
    <property type="evidence" value="ECO:0007669"/>
    <property type="project" value="UniProtKB-KW"/>
</dbReference>
<evidence type="ECO:0000256" key="2">
    <source>
        <dbReference type="ARBA" id="ARBA00022679"/>
    </source>
</evidence>
<proteinExistence type="inferred from homology"/>
<keyword evidence="4" id="KW-0418">Kinase</keyword>
<feature type="region of interest" description="Disordered" evidence="9">
    <location>
        <begin position="407"/>
        <end position="442"/>
    </location>
</feature>
<reference evidence="12" key="1">
    <citation type="submission" date="2016-11" db="UniProtKB">
        <authorList>
            <consortium name="WormBaseParasite"/>
        </authorList>
    </citation>
    <scope>IDENTIFICATION</scope>
</reference>
<dbReference type="InterPro" id="IPR011009">
    <property type="entry name" value="Kinase-like_dom_sf"/>
</dbReference>
<keyword evidence="5 7" id="KW-0067">ATP-binding</keyword>
<name>A0A1I7TL48_9PELO</name>
<keyword evidence="1 8" id="KW-0723">Serine/threonine-protein kinase</keyword>
<keyword evidence="3 7" id="KW-0547">Nucleotide-binding</keyword>
<dbReference type="PROSITE" id="PS50011">
    <property type="entry name" value="PROTEIN_KINASE_DOM"/>
    <property type="match status" value="1"/>
</dbReference>
<dbReference type="STRING" id="1561998.A0A1I7TL48"/>